<name>A0A645ACP4_9ZZZZ</name>
<feature type="region of interest" description="Disordered" evidence="1">
    <location>
        <begin position="1"/>
        <end position="24"/>
    </location>
</feature>
<comment type="caution">
    <text evidence="2">The sequence shown here is derived from an EMBL/GenBank/DDBJ whole genome shotgun (WGS) entry which is preliminary data.</text>
</comment>
<protein>
    <submittedName>
        <fullName evidence="2">Uncharacterized protein</fullName>
    </submittedName>
</protein>
<dbReference type="AlphaFoldDB" id="A0A645ACP4"/>
<evidence type="ECO:0000313" key="2">
    <source>
        <dbReference type="EMBL" id="MPM50972.1"/>
    </source>
</evidence>
<evidence type="ECO:0000256" key="1">
    <source>
        <dbReference type="SAM" id="MobiDB-lite"/>
    </source>
</evidence>
<sequence length="204" mass="22574">MRSLLSPIKKQRSSEWTAKGEPRAWERKPDWVAAAQPAKRQGHLNLLKYGGKQDAACMRPTLGQSSPSTREDGTAINDGRCRSVRFGPLGRSYGERSLRLRLALELLGDVSADQIAQGINGLVRNAVDGAVSAAFACHQTVLGQQRQMPRDVGRAVTAQLGEFAHAALLLAQQVEDLQARWLGQRLEVRRHLFQRLVGKVFHMC</sequence>
<organism evidence="2">
    <name type="scientific">bioreactor metagenome</name>
    <dbReference type="NCBI Taxonomy" id="1076179"/>
    <lineage>
        <taxon>unclassified sequences</taxon>
        <taxon>metagenomes</taxon>
        <taxon>ecological metagenomes</taxon>
    </lineage>
</organism>
<reference evidence="2" key="1">
    <citation type="submission" date="2019-08" db="EMBL/GenBank/DDBJ databases">
        <authorList>
            <person name="Kucharzyk K."/>
            <person name="Murdoch R.W."/>
            <person name="Higgins S."/>
            <person name="Loffler F."/>
        </authorList>
    </citation>
    <scope>NUCLEOTIDE SEQUENCE</scope>
</reference>
<proteinExistence type="predicted"/>
<accession>A0A645ACP4</accession>
<gene>
    <name evidence="2" type="ORF">SDC9_97718</name>
</gene>
<dbReference type="EMBL" id="VSSQ01013204">
    <property type="protein sequence ID" value="MPM50972.1"/>
    <property type="molecule type" value="Genomic_DNA"/>
</dbReference>